<accession>A0ABX6P2R0</accession>
<dbReference type="Proteomes" id="UP000500826">
    <property type="component" value="Chromosome"/>
</dbReference>
<protein>
    <submittedName>
        <fullName evidence="1">Uncharacterized protein</fullName>
    </submittedName>
</protein>
<gene>
    <name evidence="1" type="ORF">HK414_13000</name>
</gene>
<evidence type="ECO:0000313" key="2">
    <source>
        <dbReference type="Proteomes" id="UP000500826"/>
    </source>
</evidence>
<keyword evidence="2" id="KW-1185">Reference proteome</keyword>
<reference evidence="1 2" key="1">
    <citation type="submission" date="2020-05" db="EMBL/GenBank/DDBJ databases">
        <title>Ramlibacter rhizophilus sp. nov., isolated from rhizosphere soil of national flower Mugunghwa from South Korea.</title>
        <authorList>
            <person name="Zheng-Fei Y."/>
            <person name="Huan T."/>
        </authorList>
    </citation>
    <scope>NUCLEOTIDE SEQUENCE [LARGE SCALE GENOMIC DNA]</scope>
    <source>
        <strain evidence="1 2">H242</strain>
    </source>
</reference>
<sequence length="219" mass="24630">MIRLNVHRESWQFPELMERWGFTRDTDVKRLIQRGELTPYATFARDLHPVAMVDGAPMVEAELLPVHGDLWLVQGLAMKVDNFDYFYRFMSSVPNWSEGAEGQLWALPETTSSDDVLLTFVVSDDNRLAVEKAHLDKQPSQKSQNVKDRLLVTLALDRLNWKAGKDVDFTGLTEVIDGTGAYGIPVSYNSAKKHIRDLVETLGVADLSRTATAEVSLPP</sequence>
<evidence type="ECO:0000313" key="1">
    <source>
        <dbReference type="EMBL" id="QJW84363.1"/>
    </source>
</evidence>
<dbReference type="EMBL" id="CP053418">
    <property type="protein sequence ID" value="QJW84363.1"/>
    <property type="molecule type" value="Genomic_DNA"/>
</dbReference>
<organism evidence="1 2">
    <name type="scientific">Ramlibacter terrae</name>
    <dbReference type="NCBI Taxonomy" id="2732511"/>
    <lineage>
        <taxon>Bacteria</taxon>
        <taxon>Pseudomonadati</taxon>
        <taxon>Pseudomonadota</taxon>
        <taxon>Betaproteobacteria</taxon>
        <taxon>Burkholderiales</taxon>
        <taxon>Comamonadaceae</taxon>
        <taxon>Ramlibacter</taxon>
    </lineage>
</organism>
<name>A0ABX6P2R0_9BURK</name>
<proteinExistence type="predicted"/>